<evidence type="ECO:0000256" key="11">
    <source>
        <dbReference type="RuleBase" id="RU004517"/>
    </source>
</evidence>
<dbReference type="CDD" id="cd01557">
    <property type="entry name" value="BCAT_beta_family"/>
    <property type="match status" value="1"/>
</dbReference>
<protein>
    <recommendedName>
        <fullName evidence="11">Branched-chain-amino-acid aminotransferase</fullName>
        <ecNumber evidence="11">2.6.1.42</ecNumber>
    </recommendedName>
</protein>
<dbReference type="NCBIfam" id="NF009897">
    <property type="entry name" value="PRK13357.1"/>
    <property type="match status" value="1"/>
</dbReference>
<reference evidence="12" key="1">
    <citation type="submission" date="2023-03" db="EMBL/GenBank/DDBJ databases">
        <title>Mating type loci evolution in Malassezia.</title>
        <authorList>
            <person name="Coelho M.A."/>
        </authorList>
    </citation>
    <scope>NUCLEOTIDE SEQUENCE</scope>
    <source>
        <strain evidence="12">CBS 11721</strain>
    </source>
</reference>
<evidence type="ECO:0000256" key="2">
    <source>
        <dbReference type="ARBA" id="ARBA00009320"/>
    </source>
</evidence>
<dbReference type="PANTHER" id="PTHR11825">
    <property type="entry name" value="SUBGROUP IIII AMINOTRANSFERASE"/>
    <property type="match status" value="1"/>
</dbReference>
<keyword evidence="7 11" id="KW-0100">Branched-chain amino acid biosynthesis</keyword>
<keyword evidence="5 11" id="KW-0808">Transferase</keyword>
<dbReference type="PROSITE" id="PS00770">
    <property type="entry name" value="AA_TRANSFER_CLASS_4"/>
    <property type="match status" value="1"/>
</dbReference>
<dbReference type="GO" id="GO:0005739">
    <property type="term" value="C:mitochondrion"/>
    <property type="evidence" value="ECO:0007669"/>
    <property type="project" value="TreeGrafter"/>
</dbReference>
<evidence type="ECO:0000256" key="9">
    <source>
        <dbReference type="RuleBase" id="RU004106"/>
    </source>
</evidence>
<dbReference type="NCBIfam" id="TIGR01123">
    <property type="entry name" value="ilvE_II"/>
    <property type="match status" value="1"/>
</dbReference>
<comment type="catalytic activity">
    <reaction evidence="11">
        <text>L-leucine + 2-oxoglutarate = 4-methyl-2-oxopentanoate + L-glutamate</text>
        <dbReference type="Rhea" id="RHEA:18321"/>
        <dbReference type="ChEBI" id="CHEBI:16810"/>
        <dbReference type="ChEBI" id="CHEBI:17865"/>
        <dbReference type="ChEBI" id="CHEBI:29985"/>
        <dbReference type="ChEBI" id="CHEBI:57427"/>
        <dbReference type="EC" id="2.6.1.42"/>
    </reaction>
</comment>
<dbReference type="InterPro" id="IPR018300">
    <property type="entry name" value="Aminotrans_IV_CS"/>
</dbReference>
<accession>A0AAF0JA18</accession>
<comment type="similarity">
    <text evidence="2 9">Belongs to the class-IV pyridoxal-phosphate-dependent aminotransferase family.</text>
</comment>
<keyword evidence="13" id="KW-1185">Reference proteome</keyword>
<dbReference type="EC" id="2.6.1.42" evidence="11"/>
<evidence type="ECO:0000256" key="7">
    <source>
        <dbReference type="ARBA" id="ARBA00023304"/>
    </source>
</evidence>
<comment type="catalytic activity">
    <reaction evidence="11">
        <text>L-valine + 2-oxoglutarate = 3-methyl-2-oxobutanoate + L-glutamate</text>
        <dbReference type="Rhea" id="RHEA:24813"/>
        <dbReference type="ChEBI" id="CHEBI:11851"/>
        <dbReference type="ChEBI" id="CHEBI:16810"/>
        <dbReference type="ChEBI" id="CHEBI:29985"/>
        <dbReference type="ChEBI" id="CHEBI:57762"/>
        <dbReference type="EC" id="2.6.1.42"/>
    </reaction>
</comment>
<keyword evidence="4 11" id="KW-0028">Amino-acid biosynthesis</keyword>
<dbReference type="GO" id="GO:0009098">
    <property type="term" value="P:L-leucine biosynthetic process"/>
    <property type="evidence" value="ECO:0007669"/>
    <property type="project" value="TreeGrafter"/>
</dbReference>
<dbReference type="SUPFAM" id="SSF56752">
    <property type="entry name" value="D-aminoacid aminotransferase-like PLP-dependent enzymes"/>
    <property type="match status" value="1"/>
</dbReference>
<dbReference type="InterPro" id="IPR043131">
    <property type="entry name" value="BCAT-like_N"/>
</dbReference>
<dbReference type="PIRSF" id="PIRSF006468">
    <property type="entry name" value="BCAT1"/>
    <property type="match status" value="1"/>
</dbReference>
<keyword evidence="6 10" id="KW-0663">Pyridoxal phosphate</keyword>
<dbReference type="InterPro" id="IPR043132">
    <property type="entry name" value="BCAT-like_C"/>
</dbReference>
<evidence type="ECO:0000256" key="5">
    <source>
        <dbReference type="ARBA" id="ARBA00022679"/>
    </source>
</evidence>
<dbReference type="Pfam" id="PF01063">
    <property type="entry name" value="Aminotran_4"/>
    <property type="match status" value="1"/>
</dbReference>
<evidence type="ECO:0000256" key="4">
    <source>
        <dbReference type="ARBA" id="ARBA00022605"/>
    </source>
</evidence>
<evidence type="ECO:0000256" key="6">
    <source>
        <dbReference type="ARBA" id="ARBA00022898"/>
    </source>
</evidence>
<dbReference type="AlphaFoldDB" id="A0AAF0JA18"/>
<dbReference type="Gene3D" id="3.30.470.10">
    <property type="match status" value="1"/>
</dbReference>
<dbReference type="InterPro" id="IPR033939">
    <property type="entry name" value="BCAT_family"/>
</dbReference>
<dbReference type="InterPro" id="IPR036038">
    <property type="entry name" value="Aminotransferase-like"/>
</dbReference>
<sequence>MSTLSASRLEITKSTSARKCPPVNELVFGKTFTNHMLTVPWNIESGWGTPKIEAYHPLSLDPSAVVFHYAPCLFEGLKAYRDPKGEIRLFRPDKNMERMNASAHRLALPQFDGDELIKLIKKLLEIDQEWVPSEPGYSLYIRPTLIGTQASLGISQSTEALLFVILSPVGPYYSSVVKPVALEANPDRVRAWPGGSGSSKLGANYAPCILPQMESASKGYQQNLWLYGEEHWLTEVGAMNLFIVLRNDDGLEVVTPPLNGMILPGVTRDSLLSLLRDHVAGKNSLPLPKNIKVSEREIKMGEIVDAANAGRLVEAFGSGTAAVVSPVDRIGYKGSDIKVPVTESGFGEVAEALLNKLKSIQWGHEEHPWSVPISS</sequence>
<dbReference type="FunFam" id="3.30.470.10:FF:000005">
    <property type="entry name" value="Branched-chain-amino-acid aminotransferase"/>
    <property type="match status" value="1"/>
</dbReference>
<organism evidence="12 13">
    <name type="scientific">Malassezia cuniculi</name>
    <dbReference type="NCBI Taxonomy" id="948313"/>
    <lineage>
        <taxon>Eukaryota</taxon>
        <taxon>Fungi</taxon>
        <taxon>Dikarya</taxon>
        <taxon>Basidiomycota</taxon>
        <taxon>Ustilaginomycotina</taxon>
        <taxon>Malasseziomycetes</taxon>
        <taxon>Malasseziales</taxon>
        <taxon>Malasseziaceae</taxon>
        <taxon>Malassezia</taxon>
    </lineage>
</organism>
<comment type="cofactor">
    <cofactor evidence="1 10">
        <name>pyridoxal 5'-phosphate</name>
        <dbReference type="ChEBI" id="CHEBI:597326"/>
    </cofactor>
</comment>
<dbReference type="InterPro" id="IPR005786">
    <property type="entry name" value="B_amino_transII"/>
</dbReference>
<evidence type="ECO:0000313" key="13">
    <source>
        <dbReference type="Proteomes" id="UP001219933"/>
    </source>
</evidence>
<dbReference type="FunFam" id="3.20.10.10:FF:000004">
    <property type="entry name" value="Branched-chain-amino-acid aminotransferase"/>
    <property type="match status" value="1"/>
</dbReference>
<gene>
    <name evidence="12" type="ORF">MCUN1_000712</name>
</gene>
<evidence type="ECO:0000256" key="10">
    <source>
        <dbReference type="RuleBase" id="RU004516"/>
    </source>
</evidence>
<dbReference type="Proteomes" id="UP001219933">
    <property type="component" value="Chromosome 1"/>
</dbReference>
<dbReference type="EMBL" id="CP119877">
    <property type="protein sequence ID" value="WFD33886.1"/>
    <property type="molecule type" value="Genomic_DNA"/>
</dbReference>
<feature type="modified residue" description="N6-(pyridoxal phosphate)lysine" evidence="8">
    <location>
        <position position="200"/>
    </location>
</feature>
<evidence type="ECO:0000256" key="3">
    <source>
        <dbReference type="ARBA" id="ARBA00022576"/>
    </source>
</evidence>
<dbReference type="PANTHER" id="PTHR11825:SF44">
    <property type="entry name" value="BRANCHED-CHAIN-AMINO-ACID AMINOTRANSFERASE"/>
    <property type="match status" value="1"/>
</dbReference>
<name>A0AAF0JA18_9BASI</name>
<dbReference type="GO" id="GO:0004084">
    <property type="term" value="F:branched-chain-amino-acid transaminase activity"/>
    <property type="evidence" value="ECO:0007669"/>
    <property type="project" value="UniProtKB-EC"/>
</dbReference>
<comment type="catalytic activity">
    <reaction evidence="11">
        <text>L-isoleucine + 2-oxoglutarate = (S)-3-methyl-2-oxopentanoate + L-glutamate</text>
        <dbReference type="Rhea" id="RHEA:24801"/>
        <dbReference type="ChEBI" id="CHEBI:16810"/>
        <dbReference type="ChEBI" id="CHEBI:29985"/>
        <dbReference type="ChEBI" id="CHEBI:35146"/>
        <dbReference type="ChEBI" id="CHEBI:58045"/>
        <dbReference type="EC" id="2.6.1.42"/>
    </reaction>
</comment>
<dbReference type="InterPro" id="IPR001544">
    <property type="entry name" value="Aminotrans_IV"/>
</dbReference>
<dbReference type="Gene3D" id="3.20.10.10">
    <property type="entry name" value="D-amino Acid Aminotransferase, subunit A, domain 2"/>
    <property type="match status" value="1"/>
</dbReference>
<dbReference type="GO" id="GO:0009099">
    <property type="term" value="P:L-valine biosynthetic process"/>
    <property type="evidence" value="ECO:0007669"/>
    <property type="project" value="TreeGrafter"/>
</dbReference>
<evidence type="ECO:0000256" key="8">
    <source>
        <dbReference type="PIRSR" id="PIRSR006468-1"/>
    </source>
</evidence>
<evidence type="ECO:0000313" key="12">
    <source>
        <dbReference type="EMBL" id="WFD33886.1"/>
    </source>
</evidence>
<proteinExistence type="inferred from homology"/>
<evidence type="ECO:0000256" key="1">
    <source>
        <dbReference type="ARBA" id="ARBA00001933"/>
    </source>
</evidence>
<keyword evidence="3 11" id="KW-0032">Aminotransferase</keyword>